<gene>
    <name evidence="1" type="ORF">K443DRAFT_678239</name>
</gene>
<evidence type="ECO:0000313" key="2">
    <source>
        <dbReference type="Proteomes" id="UP000054477"/>
    </source>
</evidence>
<dbReference type="AlphaFoldDB" id="A0A0C9XVN0"/>
<dbReference type="EMBL" id="KN838603">
    <property type="protein sequence ID" value="KIK01697.1"/>
    <property type="molecule type" value="Genomic_DNA"/>
</dbReference>
<dbReference type="HOGENOM" id="CLU_2527830_0_0_1"/>
<name>A0A0C9XVN0_9AGAR</name>
<sequence length="84" mass="9561">MDAWGALSLSNTNDSTAANRWVIRQGGLTGHMHRVDGRPWCLFGKSAKQDRLRWQFIRSSPHFNWWGIYAGIENYSHAGEGKIS</sequence>
<reference evidence="1 2" key="1">
    <citation type="submission" date="2014-04" db="EMBL/GenBank/DDBJ databases">
        <authorList>
            <consortium name="DOE Joint Genome Institute"/>
            <person name="Kuo A."/>
            <person name="Kohler A."/>
            <person name="Nagy L.G."/>
            <person name="Floudas D."/>
            <person name="Copeland A."/>
            <person name="Barry K.W."/>
            <person name="Cichocki N."/>
            <person name="Veneault-Fourrey C."/>
            <person name="LaButti K."/>
            <person name="Lindquist E.A."/>
            <person name="Lipzen A."/>
            <person name="Lundell T."/>
            <person name="Morin E."/>
            <person name="Murat C."/>
            <person name="Sun H."/>
            <person name="Tunlid A."/>
            <person name="Henrissat B."/>
            <person name="Grigoriev I.V."/>
            <person name="Hibbett D.S."/>
            <person name="Martin F."/>
            <person name="Nordberg H.P."/>
            <person name="Cantor M.N."/>
            <person name="Hua S.X."/>
        </authorList>
    </citation>
    <scope>NUCLEOTIDE SEQUENCE [LARGE SCALE GENOMIC DNA]</scope>
    <source>
        <strain evidence="1 2">LaAM-08-1</strain>
    </source>
</reference>
<accession>A0A0C9XVN0</accession>
<organism evidence="1 2">
    <name type="scientific">Laccaria amethystina LaAM-08-1</name>
    <dbReference type="NCBI Taxonomy" id="1095629"/>
    <lineage>
        <taxon>Eukaryota</taxon>
        <taxon>Fungi</taxon>
        <taxon>Dikarya</taxon>
        <taxon>Basidiomycota</taxon>
        <taxon>Agaricomycotina</taxon>
        <taxon>Agaricomycetes</taxon>
        <taxon>Agaricomycetidae</taxon>
        <taxon>Agaricales</taxon>
        <taxon>Agaricineae</taxon>
        <taxon>Hydnangiaceae</taxon>
        <taxon>Laccaria</taxon>
    </lineage>
</organism>
<protein>
    <submittedName>
        <fullName evidence="1">Uncharacterized protein</fullName>
    </submittedName>
</protein>
<proteinExistence type="predicted"/>
<reference evidence="2" key="2">
    <citation type="submission" date="2015-01" db="EMBL/GenBank/DDBJ databases">
        <title>Evolutionary Origins and Diversification of the Mycorrhizal Mutualists.</title>
        <authorList>
            <consortium name="DOE Joint Genome Institute"/>
            <consortium name="Mycorrhizal Genomics Consortium"/>
            <person name="Kohler A."/>
            <person name="Kuo A."/>
            <person name="Nagy L.G."/>
            <person name="Floudas D."/>
            <person name="Copeland A."/>
            <person name="Barry K.W."/>
            <person name="Cichocki N."/>
            <person name="Veneault-Fourrey C."/>
            <person name="LaButti K."/>
            <person name="Lindquist E.A."/>
            <person name="Lipzen A."/>
            <person name="Lundell T."/>
            <person name="Morin E."/>
            <person name="Murat C."/>
            <person name="Riley R."/>
            <person name="Ohm R."/>
            <person name="Sun H."/>
            <person name="Tunlid A."/>
            <person name="Henrissat B."/>
            <person name="Grigoriev I.V."/>
            <person name="Hibbett D.S."/>
            <person name="Martin F."/>
        </authorList>
    </citation>
    <scope>NUCLEOTIDE SEQUENCE [LARGE SCALE GENOMIC DNA]</scope>
    <source>
        <strain evidence="2">LaAM-08-1</strain>
    </source>
</reference>
<dbReference type="Proteomes" id="UP000054477">
    <property type="component" value="Unassembled WGS sequence"/>
</dbReference>
<evidence type="ECO:0000313" key="1">
    <source>
        <dbReference type="EMBL" id="KIK01697.1"/>
    </source>
</evidence>
<keyword evidence="2" id="KW-1185">Reference proteome</keyword>